<dbReference type="InterPro" id="IPR053745">
    <property type="entry name" value="Viral_Tail_Comp_sf"/>
</dbReference>
<accession>A0ABV6CIJ4</accession>
<keyword evidence="2" id="KW-1185">Reference proteome</keyword>
<dbReference type="RefSeq" id="WP_265507294.1">
    <property type="nucleotide sequence ID" value="NZ_JAOTBE010000028.1"/>
</dbReference>
<dbReference type="EMBL" id="JBHLWQ010000086">
    <property type="protein sequence ID" value="MFC0200580.1"/>
    <property type="molecule type" value="Genomic_DNA"/>
</dbReference>
<comment type="caution">
    <text evidence="1">The sequence shown here is derived from an EMBL/GenBank/DDBJ whole genome shotgun (WGS) entry which is preliminary data.</text>
</comment>
<gene>
    <name evidence="1" type="ORF">ACFFIZ_09685</name>
</gene>
<protein>
    <submittedName>
        <fullName evidence="1">DUF3168 domain-containing protein</fullName>
    </submittedName>
</protein>
<dbReference type="Pfam" id="PF11367">
    <property type="entry name" value="Tail_completion_gp17"/>
    <property type="match status" value="1"/>
</dbReference>
<dbReference type="Proteomes" id="UP001589795">
    <property type="component" value="Unassembled WGS sequence"/>
</dbReference>
<dbReference type="Gene3D" id="3.30.2000.30">
    <property type="match status" value="1"/>
</dbReference>
<evidence type="ECO:0000313" key="2">
    <source>
        <dbReference type="Proteomes" id="UP001589795"/>
    </source>
</evidence>
<name>A0ABV6CIJ4_9RHOB</name>
<dbReference type="InterPro" id="IPR021508">
    <property type="entry name" value="Gp17-like"/>
</dbReference>
<proteinExistence type="predicted"/>
<sequence>MIPVDALQAAIRARLLADPVVSQHVAPHHVRVGTVRPVQLPAIMIAPTRSEILGRASGGQIVAEVSLMLHVWASTQNDLNAAQDIGAAAFVAMLDAPAAAGFAFDSWERPHMVWSDQSTGIGNAVHGAINLRTVIRWRD</sequence>
<evidence type="ECO:0000313" key="1">
    <source>
        <dbReference type="EMBL" id="MFC0200580.1"/>
    </source>
</evidence>
<organism evidence="1 2">
    <name type="scientific">Paracoccus rhizosphaerae</name>
    <dbReference type="NCBI Taxonomy" id="1133347"/>
    <lineage>
        <taxon>Bacteria</taxon>
        <taxon>Pseudomonadati</taxon>
        <taxon>Pseudomonadota</taxon>
        <taxon>Alphaproteobacteria</taxon>
        <taxon>Rhodobacterales</taxon>
        <taxon>Paracoccaceae</taxon>
        <taxon>Paracoccus</taxon>
    </lineage>
</organism>
<reference evidence="1 2" key="1">
    <citation type="submission" date="2024-09" db="EMBL/GenBank/DDBJ databases">
        <authorList>
            <person name="Sun Q."/>
            <person name="Mori K."/>
        </authorList>
    </citation>
    <scope>NUCLEOTIDE SEQUENCE [LARGE SCALE GENOMIC DNA]</scope>
    <source>
        <strain evidence="1 2">CCM 7904</strain>
    </source>
</reference>